<dbReference type="PANTHER" id="PTHR10057">
    <property type="entry name" value="PERIPHERAL-TYPE BENZODIAZEPINE RECEPTOR"/>
    <property type="match status" value="1"/>
</dbReference>
<feature type="transmembrane region" description="Helical" evidence="6">
    <location>
        <begin position="105"/>
        <end position="125"/>
    </location>
</feature>
<keyword evidence="9" id="KW-1185">Reference proteome</keyword>
<dbReference type="FunFam" id="1.20.1260.100:FF:000001">
    <property type="entry name" value="translocator protein 2"/>
    <property type="match status" value="1"/>
</dbReference>
<sequence>MNMTTLLVALPFFAAAFAAAASGAFFDVGGAWYQGLAAPSFRPPAWVFGPVWTVLYLMIAAAGTRLALASGGGATVAACIGLWALQMVLNALWTPVFFGAHDLRGAFAVILCLLVSIALLAALAWRVDRIAALLLLPYLGWVSFAAVLNGAFWQLNR</sequence>
<evidence type="ECO:0000256" key="4">
    <source>
        <dbReference type="ARBA" id="ARBA00022989"/>
    </source>
</evidence>
<dbReference type="GO" id="GO:0016020">
    <property type="term" value="C:membrane"/>
    <property type="evidence" value="ECO:0007669"/>
    <property type="project" value="UniProtKB-SubCell"/>
</dbReference>
<evidence type="ECO:0000256" key="5">
    <source>
        <dbReference type="ARBA" id="ARBA00023136"/>
    </source>
</evidence>
<comment type="similarity">
    <text evidence="2">Belongs to the TspO/BZRP family.</text>
</comment>
<feature type="transmembrane region" description="Helical" evidence="6">
    <location>
        <begin position="75"/>
        <end position="93"/>
    </location>
</feature>
<dbReference type="Pfam" id="PF03073">
    <property type="entry name" value="TspO_MBR"/>
    <property type="match status" value="1"/>
</dbReference>
<dbReference type="RefSeq" id="WP_072748164.1">
    <property type="nucleotide sequence ID" value="NZ_FOHL01000001.1"/>
</dbReference>
<dbReference type="Proteomes" id="UP000184066">
    <property type="component" value="Unassembled WGS sequence"/>
</dbReference>
<dbReference type="PANTHER" id="PTHR10057:SF0">
    <property type="entry name" value="TRANSLOCATOR PROTEIN"/>
    <property type="match status" value="1"/>
</dbReference>
<comment type="subcellular location">
    <subcellularLocation>
        <location evidence="1">Membrane</location>
        <topology evidence="1">Multi-pass membrane protein</topology>
    </subcellularLocation>
</comment>
<accession>A0A1M7TVD4</accession>
<dbReference type="CDD" id="cd15904">
    <property type="entry name" value="TSPO_MBR"/>
    <property type="match status" value="1"/>
</dbReference>
<keyword evidence="4 6" id="KW-1133">Transmembrane helix</keyword>
<dbReference type="STRING" id="1189325.SAMN04488119_101515"/>
<feature type="transmembrane region" description="Helical" evidence="6">
    <location>
        <begin position="132"/>
        <end position="153"/>
    </location>
</feature>
<dbReference type="AlphaFoldDB" id="A0A1M7TVD4"/>
<keyword evidence="7" id="KW-0732">Signal</keyword>
<reference evidence="8 9" key="1">
    <citation type="submission" date="2016-12" db="EMBL/GenBank/DDBJ databases">
        <authorList>
            <person name="Song W.-J."/>
            <person name="Kurnit D.M."/>
        </authorList>
    </citation>
    <scope>NUCLEOTIDE SEQUENCE [LARGE SCALE GENOMIC DNA]</scope>
    <source>
        <strain evidence="8 9">CGMCC 1.10808</strain>
    </source>
</reference>
<dbReference type="Gene3D" id="1.20.1260.100">
    <property type="entry name" value="TspO/MBR protein"/>
    <property type="match status" value="1"/>
</dbReference>
<evidence type="ECO:0000256" key="2">
    <source>
        <dbReference type="ARBA" id="ARBA00007524"/>
    </source>
</evidence>
<feature type="chain" id="PRO_5009929534" evidence="7">
    <location>
        <begin position="21"/>
        <end position="157"/>
    </location>
</feature>
<evidence type="ECO:0000256" key="3">
    <source>
        <dbReference type="ARBA" id="ARBA00022692"/>
    </source>
</evidence>
<dbReference type="InterPro" id="IPR038330">
    <property type="entry name" value="TspO/MBR-related_sf"/>
</dbReference>
<dbReference type="PIRSF" id="PIRSF005859">
    <property type="entry name" value="PBR"/>
    <property type="match status" value="1"/>
</dbReference>
<keyword evidence="3 6" id="KW-0812">Transmembrane</keyword>
<evidence type="ECO:0000313" key="9">
    <source>
        <dbReference type="Proteomes" id="UP000184066"/>
    </source>
</evidence>
<dbReference type="OrthoDB" id="9795496at2"/>
<dbReference type="InterPro" id="IPR004307">
    <property type="entry name" value="TspO_MBR"/>
</dbReference>
<evidence type="ECO:0000256" key="1">
    <source>
        <dbReference type="ARBA" id="ARBA00004141"/>
    </source>
</evidence>
<proteinExistence type="inferred from homology"/>
<dbReference type="EMBL" id="FRDL01000010">
    <property type="protein sequence ID" value="SHN74714.1"/>
    <property type="molecule type" value="Genomic_DNA"/>
</dbReference>
<organism evidence="8 9">
    <name type="scientific">Oceanicella actignis</name>
    <dbReference type="NCBI Taxonomy" id="1189325"/>
    <lineage>
        <taxon>Bacteria</taxon>
        <taxon>Pseudomonadati</taxon>
        <taxon>Pseudomonadota</taxon>
        <taxon>Alphaproteobacteria</taxon>
        <taxon>Rhodobacterales</taxon>
        <taxon>Paracoccaceae</taxon>
        <taxon>Oceanicella</taxon>
    </lineage>
</organism>
<evidence type="ECO:0000256" key="7">
    <source>
        <dbReference type="SAM" id="SignalP"/>
    </source>
</evidence>
<evidence type="ECO:0000313" key="8">
    <source>
        <dbReference type="EMBL" id="SHN74714.1"/>
    </source>
</evidence>
<feature type="signal peptide" evidence="7">
    <location>
        <begin position="1"/>
        <end position="20"/>
    </location>
</feature>
<gene>
    <name evidence="8" type="ORF">SAMN05216200_11095</name>
</gene>
<protein>
    <submittedName>
        <fullName evidence="8">TspO and MBR related proteins</fullName>
    </submittedName>
</protein>
<keyword evidence="5 6" id="KW-0472">Membrane</keyword>
<name>A0A1M7TVD4_9RHOB</name>
<dbReference type="GO" id="GO:0033013">
    <property type="term" value="P:tetrapyrrole metabolic process"/>
    <property type="evidence" value="ECO:0007669"/>
    <property type="project" value="UniProtKB-ARBA"/>
</dbReference>
<feature type="transmembrane region" description="Helical" evidence="6">
    <location>
        <begin position="47"/>
        <end position="68"/>
    </location>
</feature>
<evidence type="ECO:0000256" key="6">
    <source>
        <dbReference type="SAM" id="Phobius"/>
    </source>
</evidence>